<dbReference type="SUPFAM" id="SSF56784">
    <property type="entry name" value="HAD-like"/>
    <property type="match status" value="1"/>
</dbReference>
<evidence type="ECO:0000313" key="4">
    <source>
        <dbReference type="Proteomes" id="UP001220324"/>
    </source>
</evidence>
<gene>
    <name evidence="3" type="ORF">N7494_007216</name>
</gene>
<dbReference type="InterPro" id="IPR027417">
    <property type="entry name" value="P-loop_NTPase"/>
</dbReference>
<keyword evidence="4" id="KW-1185">Reference proteome</keyword>
<feature type="domain" description="Phosphoribosyltransferase" evidence="2">
    <location>
        <begin position="481"/>
        <end position="559"/>
    </location>
</feature>
<dbReference type="InterPro" id="IPR036412">
    <property type="entry name" value="HAD-like_sf"/>
</dbReference>
<dbReference type="GO" id="GO:0036424">
    <property type="term" value="F:L-phosphoserine phosphatase activity"/>
    <property type="evidence" value="ECO:0007669"/>
    <property type="project" value="TreeGrafter"/>
</dbReference>
<sequence>MEHFNEELHDPNPSVSQEHGHHKQPVIVGLYGLPGAGKTYLLDGLKRSVTDFLFFDGSRAIGAVTPGGLEAFHTLSEAEKINYRGCAMERIKHGCHDFGKSAIISGHSMLWAEGEKTYQLICTQADFDSYTHIVYLEVPAGVIAEHRRNDSRSRPAASVPHLAQWQEAEKTYLRHVCRLHNILFTTVTPHRFLREQLSALLEDFHRHTEDLNTKLAEVQIDKMLDTDSETPETVLVLDADETLSPYDSGALFWRLTPRTSVIGDRYPLKELFRSHLQYSYTAFRQATLLYEEAMNGNDYERCCQQMATMIRMYPEFIELLKSLKTHMRAIVLTCGLRRVWELVLETEELSAVQVIGGGRLSDRLVMTPTLKASLVKRLRCVHNAYVWAFGNSPVDLEMLKEANKAIVVGVRQTSRSTTMDDALRGSIGQEGFEPYRLLLCPGDYPQPLLSVLQLPLVSLTDESFLNSISARCDRLNVFHATNHNGAKVMMTAMRDLTISGPALRKYHQQAGWYLTMRFYTEMVGIEPYSITHVQGHQTDGHRTAHEKATLIVALMRGGGTNGLWR</sequence>
<dbReference type="SUPFAM" id="SSF52540">
    <property type="entry name" value="P-loop containing nucleoside triphosphate hydrolases"/>
    <property type="match status" value="1"/>
</dbReference>
<dbReference type="GO" id="GO:0005737">
    <property type="term" value="C:cytoplasm"/>
    <property type="evidence" value="ECO:0007669"/>
    <property type="project" value="TreeGrafter"/>
</dbReference>
<dbReference type="Pfam" id="PF14681">
    <property type="entry name" value="UPRTase"/>
    <property type="match status" value="1"/>
</dbReference>
<dbReference type="SUPFAM" id="SSF53271">
    <property type="entry name" value="PRTase-like"/>
    <property type="match status" value="1"/>
</dbReference>
<dbReference type="Gene3D" id="3.40.50.1000">
    <property type="entry name" value="HAD superfamily/HAD-like"/>
    <property type="match status" value="1"/>
</dbReference>
<proteinExistence type="predicted"/>
<protein>
    <recommendedName>
        <fullName evidence="2">Phosphoribosyltransferase domain-containing protein</fullName>
    </recommendedName>
</protein>
<dbReference type="Pfam" id="PF12710">
    <property type="entry name" value="HAD"/>
    <property type="match status" value="1"/>
</dbReference>
<evidence type="ECO:0000256" key="1">
    <source>
        <dbReference type="SAM" id="MobiDB-lite"/>
    </source>
</evidence>
<dbReference type="Gene3D" id="3.40.50.300">
    <property type="entry name" value="P-loop containing nucleotide triphosphate hydrolases"/>
    <property type="match status" value="1"/>
</dbReference>
<dbReference type="InterPro" id="IPR029057">
    <property type="entry name" value="PRTase-like"/>
</dbReference>
<dbReference type="PANTHER" id="PTHR43344:SF20">
    <property type="entry name" value="URACIL PHOSPHORIBOSYLTRANSFERASE"/>
    <property type="match status" value="1"/>
</dbReference>
<dbReference type="EMBL" id="JAQIZZ010000006">
    <property type="protein sequence ID" value="KAJ5537737.1"/>
    <property type="molecule type" value="Genomic_DNA"/>
</dbReference>
<organism evidence="3 4">
    <name type="scientific">Penicillium frequentans</name>
    <dbReference type="NCBI Taxonomy" id="3151616"/>
    <lineage>
        <taxon>Eukaryota</taxon>
        <taxon>Fungi</taxon>
        <taxon>Dikarya</taxon>
        <taxon>Ascomycota</taxon>
        <taxon>Pezizomycotina</taxon>
        <taxon>Eurotiomycetes</taxon>
        <taxon>Eurotiomycetidae</taxon>
        <taxon>Eurotiales</taxon>
        <taxon>Aspergillaceae</taxon>
        <taxon>Penicillium</taxon>
    </lineage>
</organism>
<dbReference type="GO" id="GO:0006564">
    <property type="term" value="P:L-serine biosynthetic process"/>
    <property type="evidence" value="ECO:0007669"/>
    <property type="project" value="TreeGrafter"/>
</dbReference>
<dbReference type="InterPro" id="IPR023214">
    <property type="entry name" value="HAD_sf"/>
</dbReference>
<evidence type="ECO:0000313" key="3">
    <source>
        <dbReference type="EMBL" id="KAJ5537737.1"/>
    </source>
</evidence>
<dbReference type="AlphaFoldDB" id="A0AAD6CS28"/>
<comment type="caution">
    <text evidence="3">The sequence shown here is derived from an EMBL/GenBank/DDBJ whole genome shotgun (WGS) entry which is preliminary data.</text>
</comment>
<dbReference type="Proteomes" id="UP001220324">
    <property type="component" value="Unassembled WGS sequence"/>
</dbReference>
<feature type="compositionally biased region" description="Basic and acidic residues" evidence="1">
    <location>
        <begin position="1"/>
        <end position="10"/>
    </location>
</feature>
<dbReference type="InterPro" id="IPR000836">
    <property type="entry name" value="PRTase_dom"/>
</dbReference>
<dbReference type="Pfam" id="PF13207">
    <property type="entry name" value="AAA_17"/>
    <property type="match status" value="1"/>
</dbReference>
<feature type="region of interest" description="Disordered" evidence="1">
    <location>
        <begin position="1"/>
        <end position="21"/>
    </location>
</feature>
<reference evidence="3 4" key="1">
    <citation type="journal article" date="2023" name="IMA Fungus">
        <title>Comparative genomic study of the Penicillium genus elucidates a diverse pangenome and 15 lateral gene transfer events.</title>
        <authorList>
            <person name="Petersen C."/>
            <person name="Sorensen T."/>
            <person name="Nielsen M.R."/>
            <person name="Sondergaard T.E."/>
            <person name="Sorensen J.L."/>
            <person name="Fitzpatrick D.A."/>
            <person name="Frisvad J.C."/>
            <person name="Nielsen K.L."/>
        </authorList>
    </citation>
    <scope>NUCLEOTIDE SEQUENCE [LARGE SCALE GENOMIC DNA]</scope>
    <source>
        <strain evidence="3 4">IBT 35679</strain>
    </source>
</reference>
<dbReference type="PANTHER" id="PTHR43344">
    <property type="entry name" value="PHOSPHOSERINE PHOSPHATASE"/>
    <property type="match status" value="1"/>
</dbReference>
<dbReference type="GO" id="GO:0000287">
    <property type="term" value="F:magnesium ion binding"/>
    <property type="evidence" value="ECO:0007669"/>
    <property type="project" value="TreeGrafter"/>
</dbReference>
<name>A0AAD6CS28_9EURO</name>
<accession>A0AAD6CS28</accession>
<dbReference type="Gene3D" id="3.40.50.2020">
    <property type="match status" value="1"/>
</dbReference>
<evidence type="ECO:0000259" key="2">
    <source>
        <dbReference type="Pfam" id="PF14681"/>
    </source>
</evidence>
<dbReference type="InterPro" id="IPR050582">
    <property type="entry name" value="HAD-like_SerB"/>
</dbReference>